<keyword evidence="4" id="KW-1185">Reference proteome</keyword>
<protein>
    <recommendedName>
        <fullName evidence="2">HAT C-terminal dimerisation domain-containing protein</fullName>
    </recommendedName>
</protein>
<dbReference type="Proteomes" id="UP001152888">
    <property type="component" value="Unassembled WGS sequence"/>
</dbReference>
<evidence type="ECO:0000256" key="1">
    <source>
        <dbReference type="SAM" id="MobiDB-lite"/>
    </source>
</evidence>
<feature type="compositionally biased region" description="Polar residues" evidence="1">
    <location>
        <begin position="124"/>
        <end position="153"/>
    </location>
</feature>
<organism evidence="3 4">
    <name type="scientific">Acanthoscelides obtectus</name>
    <name type="common">Bean weevil</name>
    <name type="synonym">Bruchus obtectus</name>
    <dbReference type="NCBI Taxonomy" id="200917"/>
    <lineage>
        <taxon>Eukaryota</taxon>
        <taxon>Metazoa</taxon>
        <taxon>Ecdysozoa</taxon>
        <taxon>Arthropoda</taxon>
        <taxon>Hexapoda</taxon>
        <taxon>Insecta</taxon>
        <taxon>Pterygota</taxon>
        <taxon>Neoptera</taxon>
        <taxon>Endopterygota</taxon>
        <taxon>Coleoptera</taxon>
        <taxon>Polyphaga</taxon>
        <taxon>Cucujiformia</taxon>
        <taxon>Chrysomeloidea</taxon>
        <taxon>Chrysomelidae</taxon>
        <taxon>Bruchinae</taxon>
        <taxon>Bruchini</taxon>
        <taxon>Acanthoscelides</taxon>
    </lineage>
</organism>
<dbReference type="OrthoDB" id="6754956at2759"/>
<sequence length="153" mass="17398">MTAQQQIDSCEGICQIGRNINNIRVTMEFVWNTAGNESISALLWWKTFYQTTDFGKVAIRILSMPSTSVFVERSFSTFSFLHDKKRHKLNTKRARKLCYISHIGKVIHRRKAPGINKSTKIRTGDNTASTSQPQQAKNTESQSSSRTLENTLV</sequence>
<feature type="domain" description="HAT C-terminal dimerisation" evidence="2">
    <location>
        <begin position="30"/>
        <end position="100"/>
    </location>
</feature>
<name>A0A9P0MDW5_ACAOB</name>
<evidence type="ECO:0000313" key="4">
    <source>
        <dbReference type="Proteomes" id="UP001152888"/>
    </source>
</evidence>
<dbReference type="EMBL" id="CAKOFQ010007988">
    <property type="protein sequence ID" value="CAH2010639.1"/>
    <property type="molecule type" value="Genomic_DNA"/>
</dbReference>
<comment type="caution">
    <text evidence="3">The sequence shown here is derived from an EMBL/GenBank/DDBJ whole genome shotgun (WGS) entry which is preliminary data.</text>
</comment>
<proteinExistence type="predicted"/>
<reference evidence="3" key="1">
    <citation type="submission" date="2022-03" db="EMBL/GenBank/DDBJ databases">
        <authorList>
            <person name="Sayadi A."/>
        </authorList>
    </citation>
    <scope>NUCLEOTIDE SEQUENCE</scope>
</reference>
<dbReference type="GO" id="GO:0046983">
    <property type="term" value="F:protein dimerization activity"/>
    <property type="evidence" value="ECO:0007669"/>
    <property type="project" value="InterPro"/>
</dbReference>
<dbReference type="AlphaFoldDB" id="A0A9P0MDW5"/>
<evidence type="ECO:0000313" key="3">
    <source>
        <dbReference type="EMBL" id="CAH2010639.1"/>
    </source>
</evidence>
<dbReference type="SUPFAM" id="SSF53098">
    <property type="entry name" value="Ribonuclease H-like"/>
    <property type="match status" value="1"/>
</dbReference>
<dbReference type="Pfam" id="PF05699">
    <property type="entry name" value="Dimer_Tnp_hAT"/>
    <property type="match status" value="1"/>
</dbReference>
<dbReference type="InterPro" id="IPR008906">
    <property type="entry name" value="HATC_C_dom"/>
</dbReference>
<gene>
    <name evidence="3" type="ORF">ACAOBT_LOCUS31661</name>
</gene>
<evidence type="ECO:0000259" key="2">
    <source>
        <dbReference type="Pfam" id="PF05699"/>
    </source>
</evidence>
<accession>A0A9P0MDW5</accession>
<feature type="region of interest" description="Disordered" evidence="1">
    <location>
        <begin position="114"/>
        <end position="153"/>
    </location>
</feature>
<dbReference type="InterPro" id="IPR012337">
    <property type="entry name" value="RNaseH-like_sf"/>
</dbReference>